<reference evidence="1" key="1">
    <citation type="journal article" date="2020" name="Nature">
        <title>Giant virus diversity and host interactions through global metagenomics.</title>
        <authorList>
            <person name="Schulz F."/>
            <person name="Roux S."/>
            <person name="Paez-Espino D."/>
            <person name="Jungbluth S."/>
            <person name="Walsh D.A."/>
            <person name="Denef V.J."/>
            <person name="McMahon K.D."/>
            <person name="Konstantinidis K.T."/>
            <person name="Eloe-Fadrosh E.A."/>
            <person name="Kyrpides N.C."/>
            <person name="Woyke T."/>
        </authorList>
    </citation>
    <scope>NUCLEOTIDE SEQUENCE</scope>
    <source>
        <strain evidence="1">GVMAG-M-3300023184-105</strain>
    </source>
</reference>
<proteinExistence type="predicted"/>
<protein>
    <submittedName>
        <fullName evidence="1">Uncharacterized protein</fullName>
    </submittedName>
</protein>
<accession>A0A6C0HHE0</accession>
<sequence length="88" mass="9769">MGALFSQQTKVCNYHCPICKTTGAMPNIAGRFFIINDTQCQCNGCNTIFEKDLFYAQPDNPTNLDGPWSCPKMNMINETGTQPDSVVQ</sequence>
<dbReference type="EMBL" id="MN739958">
    <property type="protein sequence ID" value="QHT80002.1"/>
    <property type="molecule type" value="Genomic_DNA"/>
</dbReference>
<dbReference type="AlphaFoldDB" id="A0A6C0HHE0"/>
<evidence type="ECO:0000313" key="1">
    <source>
        <dbReference type="EMBL" id="QHT80002.1"/>
    </source>
</evidence>
<name>A0A6C0HHE0_9ZZZZ</name>
<organism evidence="1">
    <name type="scientific">viral metagenome</name>
    <dbReference type="NCBI Taxonomy" id="1070528"/>
    <lineage>
        <taxon>unclassified sequences</taxon>
        <taxon>metagenomes</taxon>
        <taxon>organismal metagenomes</taxon>
    </lineage>
</organism>